<dbReference type="EMBL" id="BAEK01000071">
    <property type="protein sequence ID" value="GAC06731.1"/>
    <property type="molecule type" value="Genomic_DNA"/>
</dbReference>
<reference evidence="3 4" key="1">
    <citation type="journal article" date="2014" name="Environ. Microbiol.">
        <title>Comparative genomics of the marine bacterial genus Glaciecola reveals the high degree of genomic diversity and genomic characteristic for cold adaptation.</title>
        <authorList>
            <person name="Qin Q.L."/>
            <person name="Xie B.B."/>
            <person name="Yu Y."/>
            <person name="Shu Y.L."/>
            <person name="Rong J.C."/>
            <person name="Zhang Y.J."/>
            <person name="Zhao D.L."/>
            <person name="Chen X.L."/>
            <person name="Zhang X.Y."/>
            <person name="Chen B."/>
            <person name="Zhou B.C."/>
            <person name="Zhang Y.Z."/>
        </authorList>
    </citation>
    <scope>NUCLEOTIDE SEQUENCE [LARGE SCALE GENOMIC DNA]</scope>
    <source>
        <strain evidence="3 4">NO2</strain>
    </source>
</reference>
<dbReference type="NCBIfam" id="TIGR02145">
    <property type="entry name" value="Fib_succ_major"/>
    <property type="match status" value="1"/>
</dbReference>
<feature type="compositionally biased region" description="Polar residues" evidence="1">
    <location>
        <begin position="1"/>
        <end position="17"/>
    </location>
</feature>
<keyword evidence="4" id="KW-1185">Reference proteome</keyword>
<organism evidence="3 4">
    <name type="scientific">Paraglaciecola agarilytica NO2</name>
    <dbReference type="NCBI Taxonomy" id="1125747"/>
    <lineage>
        <taxon>Bacteria</taxon>
        <taxon>Pseudomonadati</taxon>
        <taxon>Pseudomonadota</taxon>
        <taxon>Gammaproteobacteria</taxon>
        <taxon>Alteromonadales</taxon>
        <taxon>Alteromonadaceae</taxon>
        <taxon>Paraglaciecola</taxon>
    </lineage>
</organism>
<feature type="domain" description="Fibrobacter succinogenes major paralogous" evidence="2">
    <location>
        <begin position="77"/>
        <end position="262"/>
    </location>
</feature>
<gene>
    <name evidence="3" type="ORF">GAGA_3898</name>
</gene>
<proteinExistence type="predicted"/>
<dbReference type="InterPro" id="IPR011871">
    <property type="entry name" value="Fib_succ_major"/>
</dbReference>
<evidence type="ECO:0000259" key="2">
    <source>
        <dbReference type="Pfam" id="PF09603"/>
    </source>
</evidence>
<dbReference type="Proteomes" id="UP000008372">
    <property type="component" value="Unassembled WGS sequence"/>
</dbReference>
<feature type="region of interest" description="Disordered" evidence="1">
    <location>
        <begin position="1"/>
        <end position="20"/>
    </location>
</feature>
<name>A0ABQ0IBR6_9ALTE</name>
<comment type="caution">
    <text evidence="3">The sequence shown here is derived from an EMBL/GenBank/DDBJ whole genome shotgun (WGS) entry which is preliminary data.</text>
</comment>
<protein>
    <recommendedName>
        <fullName evidence="2">Fibrobacter succinogenes major paralogous domain-containing protein</fullName>
    </recommendedName>
</protein>
<evidence type="ECO:0000313" key="3">
    <source>
        <dbReference type="EMBL" id="GAC06731.1"/>
    </source>
</evidence>
<accession>A0ABQ0IBR6</accession>
<sequence length="263" mass="28959">MFTPVLSTASNNGNELSVAQPATHVTNGVAKGTGMGVAKGTGMGVAKGTGMGVAKGSGLDADQEVVQDSQGNTYQTVQIGGQIWLAENLRTTTFQDGTTVNTGFIPDDDEKNLLPYGRLYDWHDVVDERNICPPGWRVASDNDWKALERAIGIAEPEVNKEGWRGQNDIAITLKAHQPNTVFKEFDQSQVNKYQFSARPAGVKLANWYLTQGMYSEFWTSSSAAKKEAYARTLAYSWWNSHKGEIRRTPLKKSYMLSVRCVKN</sequence>
<dbReference type="Pfam" id="PF09603">
    <property type="entry name" value="Fib_succ_major"/>
    <property type="match status" value="1"/>
</dbReference>
<evidence type="ECO:0000313" key="4">
    <source>
        <dbReference type="Proteomes" id="UP000008372"/>
    </source>
</evidence>
<evidence type="ECO:0000256" key="1">
    <source>
        <dbReference type="SAM" id="MobiDB-lite"/>
    </source>
</evidence>